<dbReference type="InterPro" id="IPR051612">
    <property type="entry name" value="Teichoic_Acid_Biosynth"/>
</dbReference>
<evidence type="ECO:0000256" key="6">
    <source>
        <dbReference type="ARBA" id="ARBA00023136"/>
    </source>
</evidence>
<keyword evidence="4" id="KW-0808">Transferase</keyword>
<reference evidence="9" key="1">
    <citation type="journal article" date="2019" name="Int. J. Syst. Evol. Microbiol.">
        <title>The Global Catalogue of Microorganisms (GCM) 10K type strain sequencing project: providing services to taxonomists for standard genome sequencing and annotation.</title>
        <authorList>
            <consortium name="The Broad Institute Genomics Platform"/>
            <consortium name="The Broad Institute Genome Sequencing Center for Infectious Disease"/>
            <person name="Wu L."/>
            <person name="Ma J."/>
        </authorList>
    </citation>
    <scope>NUCLEOTIDE SEQUENCE [LARGE SCALE GENOMIC DNA]</scope>
    <source>
        <strain evidence="9">JCM 3369</strain>
    </source>
</reference>
<comment type="caution">
    <text evidence="8">The sequence shown here is derived from an EMBL/GenBank/DDBJ whole genome shotgun (WGS) entry which is preliminary data.</text>
</comment>
<comment type="similarity">
    <text evidence="2">Belongs to the CDP-glycerol glycerophosphotransferase family.</text>
</comment>
<evidence type="ECO:0000256" key="2">
    <source>
        <dbReference type="ARBA" id="ARBA00010488"/>
    </source>
</evidence>
<dbReference type="InterPro" id="IPR007554">
    <property type="entry name" value="Glycerophosphate_synth"/>
</dbReference>
<feature type="compositionally biased region" description="Low complexity" evidence="7">
    <location>
        <begin position="676"/>
        <end position="698"/>
    </location>
</feature>
<dbReference type="PANTHER" id="PTHR37316:SF3">
    <property type="entry name" value="TEICHOIC ACID GLYCEROL-PHOSPHATE TRANSFERASE"/>
    <property type="match status" value="1"/>
</dbReference>
<dbReference type="SUPFAM" id="SSF53448">
    <property type="entry name" value="Nucleotide-diphospho-sugar transferases"/>
    <property type="match status" value="1"/>
</dbReference>
<organism evidence="8 9">
    <name type="scientific">Actinomadura yumaensis</name>
    <dbReference type="NCBI Taxonomy" id="111807"/>
    <lineage>
        <taxon>Bacteria</taxon>
        <taxon>Bacillati</taxon>
        <taxon>Actinomycetota</taxon>
        <taxon>Actinomycetes</taxon>
        <taxon>Streptosporangiales</taxon>
        <taxon>Thermomonosporaceae</taxon>
        <taxon>Actinomadura</taxon>
    </lineage>
</organism>
<evidence type="ECO:0000256" key="7">
    <source>
        <dbReference type="SAM" id="MobiDB-lite"/>
    </source>
</evidence>
<dbReference type="Proteomes" id="UP001596380">
    <property type="component" value="Unassembled WGS sequence"/>
</dbReference>
<dbReference type="InterPro" id="IPR043148">
    <property type="entry name" value="TagF_C"/>
</dbReference>
<dbReference type="RefSeq" id="WP_378063789.1">
    <property type="nucleotide sequence ID" value="NZ_JBHSXS010000026.1"/>
</dbReference>
<dbReference type="SUPFAM" id="SSF53756">
    <property type="entry name" value="UDP-Glycosyltransferase/glycogen phosphorylase"/>
    <property type="match status" value="1"/>
</dbReference>
<sequence length="1137" mass="122296">MPPKLSVVVLGDAPRLDECLGSLAAQTLRELEVVVVGSSAAGAWCERDGRFRTAERWETAATGEYVAFARPDGRVPAHAYEELVGSLERTGADVACGAVQGVRPGAGPRLLYDRTPWNKVFRRAFWDRAGLGFEDGPWALSAKAYALAKSVDVLPDAVCEPVEDGDLAGRLIEAGAVRAVVAEHAPGLLAAFDERVLVDELRALLDALPCVGQRERDDLVGVGAALAAGLGPRVLNGLPAIERLPLHLLKVEMVPELLEVLRFVREGGPGRTQVVRRGLRPRWYAPYPFFGDRRVPAHVYDVTDELVPVAAVDRARWVDGRLRIEGHAYIRHLDASAEDASRIRLWLVAGNRRGLLRVPVRRTRRPDVTADSGQSAVSYDCSGFVADIDPAALRIFGRWRTVDWIPCVEVWARGVRRRRTLAQPALTAQRWPEPHECAPDVLVGGVASKRRYVIQVRRVDAVVTSCRRAGGVLEISGWTRAGLAAGTAVTATRTGAGGAPATEIVTGPVEAGPVTASASGGRGTPFTARLPIVELGTPGEWRIALSGAGRPLLDGAVGGASWPAPGGHEELEPARTRRGDFKIVVRERGPVVARVGWSAAGGVLIIAGSYRGAARGAAGRPDAMILRHRGTGEERRVPLAWDGDRFSASFAPSRMPALGLARPLGSGRWDLLAPEAGPTGRSPGTAGATARGRGRWTPVPMRRDVLPTLPERCESGFHRVSVVARRSDLLQLLVEPALADDERGPYAQERLRSGHYRRQLARPVRDLAVFEAYGGHQYSCNPRGVYDELRRRGTDLDCVWVTEDGAFGDPAGARTVLAGGREHYEALARARYVFGNGPQRPWFAGREGQTYVQCWHGTPLKRTPCCDAAHDVPHWDLLLAQNAFSTPILREAFGYDGPVLESGHPRNDILNSPHRDQIAAAVRRRLGVPDGTRVVLYAPARRGDGGRGAGAGRDRGGAHPPERLAARFDAALGGDHVLLLRGHHRTANDPSGRGAPLAPFPPLRSGPACGGHGVVDVSAYPDIAELYLVTDVLVTDYSSAMFDFAVTGRPIVLLVHDLEAYRERAGGFHLDLEAEAPGPVLRAADDVLDALRDHGTLPGGRSEAYAAFAARYCARDDGRAAARVLDHVMATATAALR</sequence>
<dbReference type="CDD" id="cd00761">
    <property type="entry name" value="Glyco_tranf_GTA_type"/>
    <property type="match status" value="1"/>
</dbReference>
<evidence type="ECO:0000313" key="9">
    <source>
        <dbReference type="Proteomes" id="UP001596380"/>
    </source>
</evidence>
<evidence type="ECO:0000256" key="4">
    <source>
        <dbReference type="ARBA" id="ARBA00022679"/>
    </source>
</evidence>
<keyword evidence="3" id="KW-1003">Cell membrane</keyword>
<dbReference type="Gene3D" id="3.90.550.10">
    <property type="entry name" value="Spore Coat Polysaccharide Biosynthesis Protein SpsA, Chain A"/>
    <property type="match status" value="1"/>
</dbReference>
<evidence type="ECO:0000313" key="8">
    <source>
        <dbReference type="EMBL" id="MFC6884337.1"/>
    </source>
</evidence>
<feature type="region of interest" description="Disordered" evidence="7">
    <location>
        <begin position="675"/>
        <end position="701"/>
    </location>
</feature>
<dbReference type="EMBL" id="JBHSXS010000026">
    <property type="protein sequence ID" value="MFC6884337.1"/>
    <property type="molecule type" value="Genomic_DNA"/>
</dbReference>
<proteinExistence type="inferred from homology"/>
<comment type="subcellular location">
    <subcellularLocation>
        <location evidence="1">Cell membrane</location>
        <topology evidence="1">Peripheral membrane protein</topology>
    </subcellularLocation>
</comment>
<dbReference type="InterPro" id="IPR043149">
    <property type="entry name" value="TagF_N"/>
</dbReference>
<evidence type="ECO:0000256" key="5">
    <source>
        <dbReference type="ARBA" id="ARBA00022944"/>
    </source>
</evidence>
<dbReference type="InterPro" id="IPR029044">
    <property type="entry name" value="Nucleotide-diphossugar_trans"/>
</dbReference>
<dbReference type="Gene3D" id="3.40.50.11820">
    <property type="match status" value="1"/>
</dbReference>
<name>A0ABW2CS77_9ACTN</name>
<keyword evidence="5" id="KW-0777">Teichoic acid biosynthesis</keyword>
<keyword evidence="9" id="KW-1185">Reference proteome</keyword>
<gene>
    <name evidence="8" type="ORF">ACFQKB_31580</name>
</gene>
<dbReference type="Pfam" id="PF04464">
    <property type="entry name" value="Glyphos_transf"/>
    <property type="match status" value="1"/>
</dbReference>
<evidence type="ECO:0000256" key="3">
    <source>
        <dbReference type="ARBA" id="ARBA00022475"/>
    </source>
</evidence>
<keyword evidence="6" id="KW-0472">Membrane</keyword>
<dbReference type="PANTHER" id="PTHR37316">
    <property type="entry name" value="TEICHOIC ACID GLYCEROL-PHOSPHATE PRIMASE"/>
    <property type="match status" value="1"/>
</dbReference>
<dbReference type="Gene3D" id="3.40.50.12580">
    <property type="match status" value="1"/>
</dbReference>
<evidence type="ECO:0000256" key="1">
    <source>
        <dbReference type="ARBA" id="ARBA00004202"/>
    </source>
</evidence>
<protein>
    <submittedName>
        <fullName evidence="8">CDP-glycerol glycerophosphotransferase family protein</fullName>
    </submittedName>
</protein>
<accession>A0ABW2CS77</accession>